<accession>A0A0B2UE96</accession>
<protein>
    <submittedName>
        <fullName evidence="1">Uncharacterized protein</fullName>
    </submittedName>
</protein>
<evidence type="ECO:0000313" key="1">
    <source>
        <dbReference type="EMBL" id="KHN69406.1"/>
    </source>
</evidence>
<dbReference type="GeneID" id="26262182"/>
<organism evidence="1 2">
    <name type="scientific">Ordospora colligata OC4</name>
    <dbReference type="NCBI Taxonomy" id="1354746"/>
    <lineage>
        <taxon>Eukaryota</taxon>
        <taxon>Fungi</taxon>
        <taxon>Fungi incertae sedis</taxon>
        <taxon>Microsporidia</taxon>
        <taxon>Ordosporidae</taxon>
        <taxon>Ordospora</taxon>
    </lineage>
</organism>
<dbReference type="Proteomes" id="UP000031056">
    <property type="component" value="Unassembled WGS sequence"/>
</dbReference>
<comment type="caution">
    <text evidence="1">The sequence shown here is derived from an EMBL/GenBank/DDBJ whole genome shotgun (WGS) entry which is preliminary data.</text>
</comment>
<dbReference type="InParanoid" id="A0A0B2UE96"/>
<dbReference type="AlphaFoldDB" id="A0A0B2UE96"/>
<dbReference type="HOGENOM" id="CLU_1255982_0_0_1"/>
<reference evidence="1 2" key="1">
    <citation type="journal article" date="2014" name="MBio">
        <title>The Ordospora colligata genome; evolution of extreme reduction in microsporidia and host-to-parasite horizontal gene transfer.</title>
        <authorList>
            <person name="Pombert J.-F."/>
            <person name="Haag K.L."/>
            <person name="Beidas S."/>
            <person name="Ebert D."/>
            <person name="Keeling P.J."/>
        </authorList>
    </citation>
    <scope>NUCLEOTIDE SEQUENCE [LARGE SCALE GENOMIC DNA]</scope>
    <source>
        <strain evidence="1 2">OC4</strain>
    </source>
</reference>
<dbReference type="EMBL" id="JOKQ01000008">
    <property type="protein sequence ID" value="KHN69406.1"/>
    <property type="molecule type" value="Genomic_DNA"/>
</dbReference>
<sequence length="232" mass="26848">MKLLVYAGCAIGALFYGIERIRDGMEGVKPYAKEIVQGWNTTVYLMNTEREIRNIPFPLLIQQLSNLDEFVIERGGSVYVIKPFKSIRIDSSDGRLIFGIFYGIESVTNDEVIVKYLMQKWEGNVEMYSSIKVMFTPYSGDNRVERVYSGRSELCILRVLTPKLNLKQEIRMMQISALNVNEEGNEKYWMDCLGYESMDGSNKEIVEQEIKVFEKFDNTGLNEKDIKHKDDE</sequence>
<proteinExistence type="predicted"/>
<gene>
    <name evidence="1" type="ORF">M896_081420</name>
</gene>
<evidence type="ECO:0000313" key="2">
    <source>
        <dbReference type="Proteomes" id="UP000031056"/>
    </source>
</evidence>
<name>A0A0B2UE96_9MICR</name>
<dbReference type="OrthoDB" id="2192150at2759"/>
<dbReference type="VEuPathDB" id="MicrosporidiaDB:M896_081420"/>
<dbReference type="RefSeq" id="XP_014563448.1">
    <property type="nucleotide sequence ID" value="XM_014707962.1"/>
</dbReference>
<keyword evidence="2" id="KW-1185">Reference proteome</keyword>